<feature type="compositionally biased region" description="Polar residues" evidence="1">
    <location>
        <begin position="253"/>
        <end position="267"/>
    </location>
</feature>
<dbReference type="AlphaFoldDB" id="A0ABD2PUY6"/>
<sequence>MSDDENVDGTSNITKVLMQMFHEQDDGKLSKQKKREKLRSIFQTLGKCLQHFVADQAKIAFNQDSESRYRFYQTEINKTYMSLVRVTTMINSKFQHNKQDSDGQRRNTAGPKVAMSSTNLAIKATNDQAKKTNSRSSDSQKSIVRRGKMYRNSVEEEADPDPVAEEMDVDEDNMLREVMKQSKDDADVVEEEIVFGQYEHVFPITCQICNQLKNYNCLKHHYDPTKCIVSRKFYGPCSCGDTIVITEDKGTDSGHSYENNNSDTELTPSKRMDSTVSSKSNIRLTVFRPDLKKDTSKFLNTTRKGLIVHLTALDDSETASKCKKSEHPYR</sequence>
<accession>A0ABD2PUY6</accession>
<comment type="caution">
    <text evidence="2">The sequence shown here is derived from an EMBL/GenBank/DDBJ whole genome shotgun (WGS) entry which is preliminary data.</text>
</comment>
<evidence type="ECO:0000313" key="3">
    <source>
        <dbReference type="Proteomes" id="UP001626550"/>
    </source>
</evidence>
<name>A0ABD2PUY6_9PLAT</name>
<gene>
    <name evidence="2" type="ORF">Ciccas_010155</name>
</gene>
<keyword evidence="3" id="KW-1185">Reference proteome</keyword>
<feature type="region of interest" description="Disordered" evidence="1">
    <location>
        <begin position="95"/>
        <end position="165"/>
    </location>
</feature>
<evidence type="ECO:0000313" key="2">
    <source>
        <dbReference type="EMBL" id="KAL3311266.1"/>
    </source>
</evidence>
<proteinExistence type="predicted"/>
<reference evidence="2 3" key="1">
    <citation type="submission" date="2024-11" db="EMBL/GenBank/DDBJ databases">
        <title>Adaptive evolution of stress response genes in parasites aligns with host niche diversity.</title>
        <authorList>
            <person name="Hahn C."/>
            <person name="Resl P."/>
        </authorList>
    </citation>
    <scope>NUCLEOTIDE SEQUENCE [LARGE SCALE GENOMIC DNA]</scope>
    <source>
        <strain evidence="2">EGGRZ-B1_66</strain>
        <tissue evidence="2">Body</tissue>
    </source>
</reference>
<feature type="compositionally biased region" description="Acidic residues" evidence="1">
    <location>
        <begin position="155"/>
        <end position="165"/>
    </location>
</feature>
<dbReference type="EMBL" id="JBJKFK010002330">
    <property type="protein sequence ID" value="KAL3311266.1"/>
    <property type="molecule type" value="Genomic_DNA"/>
</dbReference>
<organism evidence="2 3">
    <name type="scientific">Cichlidogyrus casuarinus</name>
    <dbReference type="NCBI Taxonomy" id="1844966"/>
    <lineage>
        <taxon>Eukaryota</taxon>
        <taxon>Metazoa</taxon>
        <taxon>Spiralia</taxon>
        <taxon>Lophotrochozoa</taxon>
        <taxon>Platyhelminthes</taxon>
        <taxon>Monogenea</taxon>
        <taxon>Monopisthocotylea</taxon>
        <taxon>Dactylogyridea</taxon>
        <taxon>Ancyrocephalidae</taxon>
        <taxon>Cichlidogyrus</taxon>
    </lineage>
</organism>
<feature type="region of interest" description="Disordered" evidence="1">
    <location>
        <begin position="250"/>
        <end position="274"/>
    </location>
</feature>
<protein>
    <submittedName>
        <fullName evidence="2">Uncharacterized protein</fullName>
    </submittedName>
</protein>
<evidence type="ECO:0000256" key="1">
    <source>
        <dbReference type="SAM" id="MobiDB-lite"/>
    </source>
</evidence>
<dbReference type="Proteomes" id="UP001626550">
    <property type="component" value="Unassembled WGS sequence"/>
</dbReference>